<gene>
    <name evidence="1" type="ORF">HanXRQr2_Chr05g0205141</name>
</gene>
<comment type="caution">
    <text evidence="1">The sequence shown here is derived from an EMBL/GenBank/DDBJ whole genome shotgun (WGS) entry which is preliminary data.</text>
</comment>
<name>A0A9K3NLM5_HELAN</name>
<accession>A0A9K3NLM5</accession>
<keyword evidence="2" id="KW-1185">Reference proteome</keyword>
<proteinExistence type="predicted"/>
<reference evidence="1" key="2">
    <citation type="submission" date="2020-06" db="EMBL/GenBank/DDBJ databases">
        <title>Helianthus annuus Genome sequencing and assembly Release 2.</title>
        <authorList>
            <person name="Gouzy J."/>
            <person name="Langlade N."/>
            <person name="Munos S."/>
        </authorList>
    </citation>
    <scope>NUCLEOTIDE SEQUENCE</scope>
    <source>
        <tissue evidence="1">Leaves</tissue>
    </source>
</reference>
<evidence type="ECO:0000313" key="1">
    <source>
        <dbReference type="EMBL" id="KAF5805102.1"/>
    </source>
</evidence>
<dbReference type="EMBL" id="MNCJ02000320">
    <property type="protein sequence ID" value="KAF5805102.1"/>
    <property type="molecule type" value="Genomic_DNA"/>
</dbReference>
<dbReference type="Gramene" id="mRNA:HanXRQr2_Chr05g0205141">
    <property type="protein sequence ID" value="mRNA:HanXRQr2_Chr05g0205141"/>
    <property type="gene ID" value="HanXRQr2_Chr05g0205141"/>
</dbReference>
<dbReference type="AlphaFoldDB" id="A0A9K3NLM5"/>
<dbReference type="PANTHER" id="PTHR31099:SF49">
    <property type="entry name" value="MYOSIN HEAVY CHAIN-LIKE PROTEIN"/>
    <property type="match status" value="1"/>
</dbReference>
<evidence type="ECO:0000313" key="2">
    <source>
        <dbReference type="Proteomes" id="UP000215914"/>
    </source>
</evidence>
<reference evidence="1" key="1">
    <citation type="journal article" date="2017" name="Nature">
        <title>The sunflower genome provides insights into oil metabolism, flowering and Asterid evolution.</title>
        <authorList>
            <person name="Badouin H."/>
            <person name="Gouzy J."/>
            <person name="Grassa C.J."/>
            <person name="Murat F."/>
            <person name="Staton S.E."/>
            <person name="Cottret L."/>
            <person name="Lelandais-Briere C."/>
            <person name="Owens G.L."/>
            <person name="Carrere S."/>
            <person name="Mayjonade B."/>
            <person name="Legrand L."/>
            <person name="Gill N."/>
            <person name="Kane N.C."/>
            <person name="Bowers J.E."/>
            <person name="Hubner S."/>
            <person name="Bellec A."/>
            <person name="Berard A."/>
            <person name="Berges H."/>
            <person name="Blanchet N."/>
            <person name="Boniface M.C."/>
            <person name="Brunel D."/>
            <person name="Catrice O."/>
            <person name="Chaidir N."/>
            <person name="Claudel C."/>
            <person name="Donnadieu C."/>
            <person name="Faraut T."/>
            <person name="Fievet G."/>
            <person name="Helmstetter N."/>
            <person name="King M."/>
            <person name="Knapp S.J."/>
            <person name="Lai Z."/>
            <person name="Le Paslier M.C."/>
            <person name="Lippi Y."/>
            <person name="Lorenzon L."/>
            <person name="Mandel J.R."/>
            <person name="Marage G."/>
            <person name="Marchand G."/>
            <person name="Marquand E."/>
            <person name="Bret-Mestries E."/>
            <person name="Morien E."/>
            <person name="Nambeesan S."/>
            <person name="Nguyen T."/>
            <person name="Pegot-Espagnet P."/>
            <person name="Pouilly N."/>
            <person name="Raftis F."/>
            <person name="Sallet E."/>
            <person name="Schiex T."/>
            <person name="Thomas J."/>
            <person name="Vandecasteele C."/>
            <person name="Vares D."/>
            <person name="Vear F."/>
            <person name="Vautrin S."/>
            <person name="Crespi M."/>
            <person name="Mangin B."/>
            <person name="Burke J.M."/>
            <person name="Salse J."/>
            <person name="Munos S."/>
            <person name="Vincourt P."/>
            <person name="Rieseberg L.H."/>
            <person name="Langlade N.B."/>
        </authorList>
    </citation>
    <scope>NUCLEOTIDE SEQUENCE</scope>
    <source>
        <tissue evidence="1">Leaves</tissue>
    </source>
</reference>
<protein>
    <submittedName>
        <fullName evidence="1">Uncharacterized protein</fullName>
    </submittedName>
</protein>
<organism evidence="1 2">
    <name type="scientific">Helianthus annuus</name>
    <name type="common">Common sunflower</name>
    <dbReference type="NCBI Taxonomy" id="4232"/>
    <lineage>
        <taxon>Eukaryota</taxon>
        <taxon>Viridiplantae</taxon>
        <taxon>Streptophyta</taxon>
        <taxon>Embryophyta</taxon>
        <taxon>Tracheophyta</taxon>
        <taxon>Spermatophyta</taxon>
        <taxon>Magnoliopsida</taxon>
        <taxon>eudicotyledons</taxon>
        <taxon>Gunneridae</taxon>
        <taxon>Pentapetalae</taxon>
        <taxon>asterids</taxon>
        <taxon>campanulids</taxon>
        <taxon>Asterales</taxon>
        <taxon>Asteraceae</taxon>
        <taxon>Asteroideae</taxon>
        <taxon>Heliantheae alliance</taxon>
        <taxon>Heliantheae</taxon>
        <taxon>Helianthus</taxon>
    </lineage>
</organism>
<dbReference type="Proteomes" id="UP000215914">
    <property type="component" value="Unassembled WGS sequence"/>
</dbReference>
<dbReference type="PANTHER" id="PTHR31099">
    <property type="entry name" value="OS06G0165300 PROTEIN"/>
    <property type="match status" value="1"/>
</dbReference>
<sequence length="204" mass="23188">MTVSMGFFSFRQRDGSPKLMTPPKGITKWKTKFFYIKAAAIGAKLTFWNVTDTIITETINVPKVGVVDWFPRLQVIGWKKLSNTQLWVLRMMLTRMSRKARPVVRDKSDEDAALWRIFDPDFKGKVEVLACADGEEGFNFTIRDNFRLPEREAMEAELPQGKGNLGALGDPDATGVPIKHVEKAVRIRNPKKKHETTFIPPLVP</sequence>